<comment type="caution">
    <text evidence="6">The sequence shown here is derived from an EMBL/GenBank/DDBJ whole genome shotgun (WGS) entry which is preliminary data.</text>
</comment>
<dbReference type="InterPro" id="IPR047640">
    <property type="entry name" value="RpiR-like"/>
</dbReference>
<organism evidence="6 7">
    <name type="scientific">Komagataeibacter xylinus NBRC 13693</name>
    <dbReference type="NCBI Taxonomy" id="1234668"/>
    <lineage>
        <taxon>Bacteria</taxon>
        <taxon>Pseudomonadati</taxon>
        <taxon>Pseudomonadota</taxon>
        <taxon>Alphaproteobacteria</taxon>
        <taxon>Acetobacterales</taxon>
        <taxon>Acetobacteraceae</taxon>
        <taxon>Komagataeibacter</taxon>
    </lineage>
</organism>
<name>A0A0D6QA64_KOMXY</name>
<feature type="domain" description="HTH rpiR-type" evidence="4">
    <location>
        <begin position="11"/>
        <end position="87"/>
    </location>
</feature>
<dbReference type="InterPro" id="IPR009057">
    <property type="entry name" value="Homeodomain-like_sf"/>
</dbReference>
<dbReference type="GO" id="GO:0003700">
    <property type="term" value="F:DNA-binding transcription factor activity"/>
    <property type="evidence" value="ECO:0007669"/>
    <property type="project" value="InterPro"/>
</dbReference>
<dbReference type="GO" id="GO:0097367">
    <property type="term" value="F:carbohydrate derivative binding"/>
    <property type="evidence" value="ECO:0007669"/>
    <property type="project" value="InterPro"/>
</dbReference>
<evidence type="ECO:0000256" key="2">
    <source>
        <dbReference type="ARBA" id="ARBA00023125"/>
    </source>
</evidence>
<gene>
    <name evidence="6" type="ORF">Gxy13693_042_053</name>
</gene>
<dbReference type="Gene3D" id="3.40.50.10490">
    <property type="entry name" value="Glucose-6-phosphate isomerase like protein, domain 1"/>
    <property type="match status" value="1"/>
</dbReference>
<dbReference type="InterPro" id="IPR035472">
    <property type="entry name" value="RpiR-like_SIS"/>
</dbReference>
<evidence type="ECO:0000259" key="5">
    <source>
        <dbReference type="PROSITE" id="PS51464"/>
    </source>
</evidence>
<dbReference type="AlphaFoldDB" id="A0A0D6QA64"/>
<dbReference type="InterPro" id="IPR001347">
    <property type="entry name" value="SIS_dom"/>
</dbReference>
<reference evidence="6 7" key="1">
    <citation type="submission" date="2012-11" db="EMBL/GenBank/DDBJ databases">
        <title>Whole genome sequence of Gluconacetobacter xylinus NBRC 13693.</title>
        <authorList>
            <person name="Azuma Y."/>
            <person name="Higashiura N."/>
            <person name="Hirakawa H."/>
            <person name="Matsushita K."/>
        </authorList>
    </citation>
    <scope>NUCLEOTIDE SEQUENCE [LARGE SCALE GENOMIC DNA]</scope>
    <source>
        <strain evidence="6 7">NBRC 13693</strain>
    </source>
</reference>
<dbReference type="Gene3D" id="1.10.10.10">
    <property type="entry name" value="Winged helix-like DNA-binding domain superfamily/Winged helix DNA-binding domain"/>
    <property type="match status" value="1"/>
</dbReference>
<evidence type="ECO:0000259" key="4">
    <source>
        <dbReference type="PROSITE" id="PS51071"/>
    </source>
</evidence>
<dbReference type="InterPro" id="IPR046348">
    <property type="entry name" value="SIS_dom_sf"/>
</dbReference>
<evidence type="ECO:0000256" key="3">
    <source>
        <dbReference type="ARBA" id="ARBA00023163"/>
    </source>
</evidence>
<dbReference type="CDD" id="cd05013">
    <property type="entry name" value="SIS_RpiR"/>
    <property type="match status" value="1"/>
</dbReference>
<evidence type="ECO:0000313" key="7">
    <source>
        <dbReference type="Proteomes" id="UP000032683"/>
    </source>
</evidence>
<dbReference type="PROSITE" id="PS51464">
    <property type="entry name" value="SIS"/>
    <property type="match status" value="1"/>
</dbReference>
<dbReference type="PANTHER" id="PTHR30514">
    <property type="entry name" value="GLUCOKINASE"/>
    <property type="match status" value="1"/>
</dbReference>
<dbReference type="SUPFAM" id="SSF53697">
    <property type="entry name" value="SIS domain"/>
    <property type="match status" value="1"/>
</dbReference>
<keyword evidence="1" id="KW-0805">Transcription regulation</keyword>
<dbReference type="InterPro" id="IPR000281">
    <property type="entry name" value="HTH_RpiR"/>
</dbReference>
<sequence>MQPPTSLPPHSPMAERIARVYPDLTQALRDLADFVVDEPINAARLSIHDIAAHVGVSTATANRLARALGFSGYAAFRAELIRSFESAFVPVDRLIRNLNGRSNALEVMTASLQEDVRNIEATMRGLSAEGCSNAVQAILTARRIYVVGMENGSHLAAMLSNGLDIYRDNIDSVGITGGGAGAARRVRRYGSKDLVIAVAFPRYMADTITVARDARAQGARVMAITDSPASPLAVLTDLVLYVTAERQFAANSDASVLAMMEALCAAVAHSTRGAADSANKYTRTILRWLDMESRPGNPGGPKRATAPRK</sequence>
<dbReference type="SUPFAM" id="SSF46689">
    <property type="entry name" value="Homeodomain-like"/>
    <property type="match status" value="1"/>
</dbReference>
<accession>A0A0D6QA64</accession>
<dbReference type="GO" id="GO:1901135">
    <property type="term" value="P:carbohydrate derivative metabolic process"/>
    <property type="evidence" value="ECO:0007669"/>
    <property type="project" value="InterPro"/>
</dbReference>
<dbReference type="Pfam" id="PF01380">
    <property type="entry name" value="SIS"/>
    <property type="match status" value="1"/>
</dbReference>
<evidence type="ECO:0000256" key="1">
    <source>
        <dbReference type="ARBA" id="ARBA00023015"/>
    </source>
</evidence>
<dbReference type="Pfam" id="PF01418">
    <property type="entry name" value="HTH_6"/>
    <property type="match status" value="1"/>
</dbReference>
<dbReference type="Proteomes" id="UP000032683">
    <property type="component" value="Unassembled WGS sequence"/>
</dbReference>
<evidence type="ECO:0000313" key="6">
    <source>
        <dbReference type="EMBL" id="GAO00219.1"/>
    </source>
</evidence>
<feature type="domain" description="SIS" evidence="5">
    <location>
        <begin position="134"/>
        <end position="265"/>
    </location>
</feature>
<keyword evidence="2" id="KW-0238">DNA-binding</keyword>
<dbReference type="PROSITE" id="PS51071">
    <property type="entry name" value="HTH_RPIR"/>
    <property type="match status" value="1"/>
</dbReference>
<keyword evidence="3" id="KW-0804">Transcription</keyword>
<dbReference type="InterPro" id="IPR036388">
    <property type="entry name" value="WH-like_DNA-bd_sf"/>
</dbReference>
<protein>
    <submittedName>
        <fullName evidence="6">Transcriptional regulator RpiR</fullName>
    </submittedName>
</protein>
<proteinExistence type="predicted"/>
<dbReference type="PANTHER" id="PTHR30514:SF18">
    <property type="entry name" value="RPIR-FAMILY TRANSCRIPTIONAL REGULATOR"/>
    <property type="match status" value="1"/>
</dbReference>
<dbReference type="RefSeq" id="WP_048856601.1">
    <property type="nucleotide sequence ID" value="NZ_BANJ01000042.1"/>
</dbReference>
<dbReference type="EMBL" id="BANJ01000042">
    <property type="protein sequence ID" value="GAO00219.1"/>
    <property type="molecule type" value="Genomic_DNA"/>
</dbReference>
<dbReference type="GO" id="GO:0003677">
    <property type="term" value="F:DNA binding"/>
    <property type="evidence" value="ECO:0007669"/>
    <property type="project" value="UniProtKB-KW"/>
</dbReference>